<dbReference type="Pfam" id="PF13535">
    <property type="entry name" value="ATP-grasp_4"/>
    <property type="match status" value="1"/>
</dbReference>
<evidence type="ECO:0000256" key="4">
    <source>
        <dbReference type="PROSITE-ProRule" id="PRU00409"/>
    </source>
</evidence>
<dbReference type="InterPro" id="IPR011761">
    <property type="entry name" value="ATP-grasp"/>
</dbReference>
<evidence type="ECO:0000259" key="5">
    <source>
        <dbReference type="PROSITE" id="PS50975"/>
    </source>
</evidence>
<protein>
    <recommendedName>
        <fullName evidence="5">ATP-grasp domain-containing protein</fullName>
    </recommendedName>
</protein>
<dbReference type="GeneID" id="9052537"/>
<dbReference type="InParanoid" id="C5L0X1"/>
<keyword evidence="1" id="KW-0436">Ligase</keyword>
<dbReference type="Pfam" id="PF18130">
    <property type="entry name" value="ATPgrasp_N"/>
    <property type="match status" value="1"/>
</dbReference>
<dbReference type="PANTHER" id="PTHR43585:SF2">
    <property type="entry name" value="ATP-GRASP ENZYME FSQD"/>
    <property type="match status" value="1"/>
</dbReference>
<dbReference type="InterPro" id="IPR052032">
    <property type="entry name" value="ATP-dep_AA_Ligase"/>
</dbReference>
<feature type="domain" description="ATP-grasp" evidence="5">
    <location>
        <begin position="261"/>
        <end position="483"/>
    </location>
</feature>
<dbReference type="RefSeq" id="XP_002777818.1">
    <property type="nucleotide sequence ID" value="XM_002777772.1"/>
</dbReference>
<dbReference type="Proteomes" id="UP000007800">
    <property type="component" value="Unassembled WGS sequence"/>
</dbReference>
<dbReference type="GO" id="GO:0016874">
    <property type="term" value="F:ligase activity"/>
    <property type="evidence" value="ECO:0007669"/>
    <property type="project" value="UniProtKB-KW"/>
</dbReference>
<evidence type="ECO:0000256" key="3">
    <source>
        <dbReference type="ARBA" id="ARBA00022840"/>
    </source>
</evidence>
<dbReference type="OrthoDB" id="434648at2759"/>
<dbReference type="AlphaFoldDB" id="C5L0X1"/>
<dbReference type="GO" id="GO:0046872">
    <property type="term" value="F:metal ion binding"/>
    <property type="evidence" value="ECO:0007669"/>
    <property type="project" value="InterPro"/>
</dbReference>
<dbReference type="GO" id="GO:0005524">
    <property type="term" value="F:ATP binding"/>
    <property type="evidence" value="ECO:0007669"/>
    <property type="project" value="UniProtKB-UniRule"/>
</dbReference>
<dbReference type="PANTHER" id="PTHR43585">
    <property type="entry name" value="FUMIPYRROLE BIOSYNTHESIS PROTEIN C"/>
    <property type="match status" value="1"/>
</dbReference>
<evidence type="ECO:0000256" key="2">
    <source>
        <dbReference type="ARBA" id="ARBA00022741"/>
    </source>
</evidence>
<gene>
    <name evidence="6" type="ORF">Pmar_PMAR008752</name>
</gene>
<dbReference type="InterPro" id="IPR041472">
    <property type="entry name" value="BL00235/CARNS1_N"/>
</dbReference>
<dbReference type="SUPFAM" id="SSF56059">
    <property type="entry name" value="Glutathione synthetase ATP-binding domain-like"/>
    <property type="match status" value="1"/>
</dbReference>
<name>C5L0X1_PERM5</name>
<dbReference type="EMBL" id="GG678140">
    <property type="protein sequence ID" value="EER09613.1"/>
    <property type="molecule type" value="Genomic_DNA"/>
</dbReference>
<evidence type="ECO:0000256" key="1">
    <source>
        <dbReference type="ARBA" id="ARBA00022598"/>
    </source>
</evidence>
<proteinExistence type="predicted"/>
<evidence type="ECO:0000313" key="6">
    <source>
        <dbReference type="EMBL" id="EER09613.1"/>
    </source>
</evidence>
<keyword evidence="7" id="KW-1185">Reference proteome</keyword>
<organism evidence="7">
    <name type="scientific">Perkinsus marinus (strain ATCC 50983 / TXsc)</name>
    <dbReference type="NCBI Taxonomy" id="423536"/>
    <lineage>
        <taxon>Eukaryota</taxon>
        <taxon>Sar</taxon>
        <taxon>Alveolata</taxon>
        <taxon>Perkinsozoa</taxon>
        <taxon>Perkinsea</taxon>
        <taxon>Perkinsida</taxon>
        <taxon>Perkinsidae</taxon>
        <taxon>Perkinsus</taxon>
    </lineage>
</organism>
<accession>C5L0X1</accession>
<sequence>MDEALKVACNRPDPGTWASPRTSRPSSAEVCQLVEELTLEDYTLELSGLEPSTTATSYIDTDMFSGGACHPEVGSKFYSEQILDAPGSLRTPLSEKDRRHVVDEMIPTATYKMLKKISPEVLATPGPSGDALRMQLLRGACIVFFSAGYPGKRFVYETAERLGVKAVIIDSPGSWAEALLEEGVIAKFIPIDMTQDSKSVFDQAYKAILELKDDPLVCGADGICTMVELSVPVVARLAESLGMRGPSPAAVDTVRDKYRMRESLHKAGLAGVKHFLIHSVEDLDRAAAHVGFPAVVKPVSGAASLGVEKVTSREDLRRVYGDVQDLLSKLVINSGALERDSVPVGSAAISVKADKCMNTSVVLEEYLDGQEVDIDVVLSSGLGCTYCGIHDNGPTKEPYFAETWGVLPSALPSQSVAELKELALKSLEATGFTEGVFHVEGKYTSRGPRLIEINPRMGGGPVWIVHKLAFKVDLAVQAMLLSVGIPAIPIHDPDCPNGAVVWLSVNAPKSGHINNFGFIKQWLEWPHADVKIARPMVAEGEKIVGPEDGQPSWLVDIIFVAPNPEEATRLANMLYHEVEEECVKHYT</sequence>
<dbReference type="Gene3D" id="3.30.470.20">
    <property type="entry name" value="ATP-grasp fold, B domain"/>
    <property type="match status" value="1"/>
</dbReference>
<keyword evidence="3 4" id="KW-0067">ATP-binding</keyword>
<keyword evidence="2 4" id="KW-0547">Nucleotide-binding</keyword>
<dbReference type="OMA" id="FAETWGV"/>
<evidence type="ECO:0000313" key="7">
    <source>
        <dbReference type="Proteomes" id="UP000007800"/>
    </source>
</evidence>
<reference evidence="6 7" key="1">
    <citation type="submission" date="2008-07" db="EMBL/GenBank/DDBJ databases">
        <authorList>
            <person name="El-Sayed N."/>
            <person name="Caler E."/>
            <person name="Inman J."/>
            <person name="Amedeo P."/>
            <person name="Hass B."/>
            <person name="Wortman J."/>
        </authorList>
    </citation>
    <scope>NUCLEOTIDE SEQUENCE [LARGE SCALE GENOMIC DNA]</scope>
    <source>
        <strain evidence="7">ATCC 50983 / TXsc</strain>
    </source>
</reference>
<dbReference type="Gene3D" id="3.40.50.20">
    <property type="match status" value="1"/>
</dbReference>
<dbReference type="PROSITE" id="PS50975">
    <property type="entry name" value="ATP_GRASP"/>
    <property type="match status" value="1"/>
</dbReference>